<reference evidence="1" key="1">
    <citation type="submission" date="2023-10" db="EMBL/GenBank/DDBJ databases">
        <authorList>
            <person name="Chen Y."/>
            <person name="Shah S."/>
            <person name="Dougan E. K."/>
            <person name="Thang M."/>
            <person name="Chan C."/>
        </authorList>
    </citation>
    <scope>NUCLEOTIDE SEQUENCE [LARGE SCALE GENOMIC DNA]</scope>
</reference>
<organism evidence="1 2">
    <name type="scientific">Prorocentrum cordatum</name>
    <dbReference type="NCBI Taxonomy" id="2364126"/>
    <lineage>
        <taxon>Eukaryota</taxon>
        <taxon>Sar</taxon>
        <taxon>Alveolata</taxon>
        <taxon>Dinophyceae</taxon>
        <taxon>Prorocentrales</taxon>
        <taxon>Prorocentraceae</taxon>
        <taxon>Prorocentrum</taxon>
    </lineage>
</organism>
<protein>
    <submittedName>
        <fullName evidence="1">Uncharacterized protein</fullName>
    </submittedName>
</protein>
<keyword evidence="2" id="KW-1185">Reference proteome</keyword>
<dbReference type="Proteomes" id="UP001189429">
    <property type="component" value="Unassembled WGS sequence"/>
</dbReference>
<dbReference type="Gene3D" id="1.10.606.10">
    <property type="entry name" value="Vanadium-containing Chloroperoxidase, domain 2"/>
    <property type="match status" value="2"/>
</dbReference>
<sequence>MTHMPSIMRGRHRAFLIHNVLNCYVCGQVLWEDRAQQGDNVSAQDMQLFQVLLLSRQEATDSCSAFRFAKAAPSACYPRDGGASDSLADTVAVSVRGFDNDQVQRAVSYLGDNASFAHLAADLAFDTNAAYRPTHADDADAADQARFWNEFEDVVTAQLLRRNGALTQDIMSVHPLFAGDTMEQSAQRVRADFPTQFPTEQIMSYLGSMALTMDPEIFGQASCASTVEFVNGPVALGRMIGWAIAEVSPAAFACKWYVGRARPEEVAYNLSQGGLSQAPANVRAMVDGMGLTARESFTAYSEGCPVHPAWPAMHSAASSLSTWLDVVALLTPAQRNEVRLLDYSVAYFRTFAGVHYDSDNRAGLALGQKIVREKLPDYLSEKYGCDAASKAAIRSRVQTKIASLEVLDWATWTPDHWIRPSAYYSSLRRRQVDRVLPKSQSGASLSSTDTTAAIMKPSVALWAGGSHGSPRAAQRKALAGNDGCTEYRFGKAAEGACYPRSGGASDSLRETAAVSVRGFHGNDQVQAAVSHLGANVSFAQVAADLDFDTNVALKPTHADDADAADKSRFWAEFEEVAAAQLLRIQNRRTEEIMSVHPLFDGDTMEQSAQRVRADFPPFFPTEQVMDYLQNMSLTLDPDIFNQPSCTSRVEFVNGPVALGRIIGWAIAEVSPACFACKWAVGRARPEEVAYGVIQGELPDAPMRVKQMMADFVAAKPVNSAEDFTAYTEGCPVHPAWPAMHSAASSLSSWLDVVAILTPAQREEVRLLDFSVAFFRTFAGVHYATDNRAGLALGRKIVESKLPDFLAETYGCDAASASAIRARAAAKIQSFNSDTLSGHPFSWATWTPQKWISPTQFFDASGSAIGDPHMRNMFGQSFDIARTGEHVLINIPQKCGPDDILLRVGAEVRSDRHAHCATDMYIKALNITGAWANKQQTNGFRYLASHRDQRQPWRWFGKVELKVAWGRTRDGEDYLNFYVRHLSTVGHAVGGILGIDDHSEASSPDERCKRSLTLAEYAD</sequence>
<gene>
    <name evidence="1" type="ORF">PCOR1329_LOCUS15884</name>
</gene>
<comment type="caution">
    <text evidence="1">The sequence shown here is derived from an EMBL/GenBank/DDBJ whole genome shotgun (WGS) entry which is preliminary data.</text>
</comment>
<name>A0ABN9R2U8_9DINO</name>
<dbReference type="SUPFAM" id="SSF48317">
    <property type="entry name" value="Acid phosphatase/Vanadium-dependent haloperoxidase"/>
    <property type="match status" value="2"/>
</dbReference>
<proteinExistence type="predicted"/>
<evidence type="ECO:0000313" key="1">
    <source>
        <dbReference type="EMBL" id="CAK0811175.1"/>
    </source>
</evidence>
<dbReference type="EMBL" id="CAUYUJ010004842">
    <property type="protein sequence ID" value="CAK0811175.1"/>
    <property type="molecule type" value="Genomic_DNA"/>
</dbReference>
<dbReference type="InterPro" id="IPR016119">
    <property type="entry name" value="Br/Cl_peroxidase_C"/>
</dbReference>
<accession>A0ABN9R2U8</accession>
<evidence type="ECO:0000313" key="2">
    <source>
        <dbReference type="Proteomes" id="UP001189429"/>
    </source>
</evidence>
<dbReference type="InterPro" id="IPR036938">
    <property type="entry name" value="PAP2/HPO_sf"/>
</dbReference>